<dbReference type="EMBL" id="LYDR01000063">
    <property type="protein sequence ID" value="ODA32854.1"/>
    <property type="molecule type" value="Genomic_DNA"/>
</dbReference>
<dbReference type="OrthoDB" id="9804504at2"/>
<dbReference type="Pfam" id="PF01747">
    <property type="entry name" value="ATP-sulfurylase"/>
    <property type="match status" value="1"/>
</dbReference>
<proteinExistence type="predicted"/>
<dbReference type="Gene3D" id="3.10.400.10">
    <property type="entry name" value="Sulfate adenylyltransferase"/>
    <property type="match status" value="1"/>
</dbReference>
<keyword evidence="4" id="KW-0808">Transferase</keyword>
<dbReference type="PANTHER" id="PTHR43509:SF1">
    <property type="entry name" value="SULFATE ADENYLYLTRANSFERASE"/>
    <property type="match status" value="1"/>
</dbReference>
<reference evidence="4 5" key="1">
    <citation type="submission" date="2016-05" db="EMBL/GenBank/DDBJ databases">
        <title>Genomic and physiological characterization of Planctopirus sp. isolated from fresh water lake.</title>
        <authorList>
            <person name="Subhash Y."/>
            <person name="Ramana C."/>
        </authorList>
    </citation>
    <scope>NUCLEOTIDE SEQUENCE [LARGE SCALE GENOMIC DNA]</scope>
    <source>
        <strain evidence="4 5">JC280</strain>
    </source>
</reference>
<feature type="domain" description="ATP-sulfurylase PUA-like" evidence="3">
    <location>
        <begin position="5"/>
        <end position="169"/>
    </location>
</feature>
<dbReference type="GO" id="GO:0004781">
    <property type="term" value="F:sulfate adenylyltransferase (ATP) activity"/>
    <property type="evidence" value="ECO:0007669"/>
    <property type="project" value="InterPro"/>
</dbReference>
<dbReference type="AlphaFoldDB" id="A0A1C3EHY7"/>
<dbReference type="SUPFAM" id="SSF52374">
    <property type="entry name" value="Nucleotidylyl transferase"/>
    <property type="match status" value="1"/>
</dbReference>
<comment type="caution">
    <text evidence="4">The sequence shown here is derived from an EMBL/GenBank/DDBJ whole genome shotgun (WGS) entry which is preliminary data.</text>
</comment>
<keyword evidence="5" id="KW-1185">Reference proteome</keyword>
<feature type="domain" description="Sulphate adenylyltransferase catalytic" evidence="2">
    <location>
        <begin position="179"/>
        <end position="414"/>
    </location>
</feature>
<dbReference type="InterPro" id="IPR015947">
    <property type="entry name" value="PUA-like_sf"/>
</dbReference>
<dbReference type="Pfam" id="PF14306">
    <property type="entry name" value="PUA_2"/>
    <property type="match status" value="1"/>
</dbReference>
<accession>A0A1C3EHY7</accession>
<evidence type="ECO:0000313" key="5">
    <source>
        <dbReference type="Proteomes" id="UP000094828"/>
    </source>
</evidence>
<evidence type="ECO:0000313" key="4">
    <source>
        <dbReference type="EMBL" id="ODA32854.1"/>
    </source>
</evidence>
<dbReference type="RefSeq" id="WP_068847468.1">
    <property type="nucleotide sequence ID" value="NZ_LYDR01000063.1"/>
</dbReference>
<dbReference type="InterPro" id="IPR025980">
    <property type="entry name" value="ATP-Sase_PUA-like_dom"/>
</dbReference>
<dbReference type="Gene3D" id="3.40.50.620">
    <property type="entry name" value="HUPs"/>
    <property type="match status" value="1"/>
</dbReference>
<sequence>MADLIPPHGGLSEPVNLTVAANDIEAFKAEAAGLTKVPVSAADLSTVYRMADGTLSPLTGPMDSATYHRVLDEAVIENLGKKYAWTIPLAFPVTAELAKTIKAGDKVALTAPDGSAVAIVELTDVYPWPKLKYLQKVYRTDRIDHAGADMVLKGDADKSHLIGGKLRALPQPKNPAFGKYVLTPVEVRKLLASKGWNAVVGFQTRNPLHRAHEYALVYGLETLIAGGKNAGAVLNPLIGETKGDDVNAEIRMSTYEALIEQRQLGNGDSDESLWKSRNESVPDRVILLGLDIKMFYGGPSEAVMHGIYRQNMGFTHIVIGRKHADVPYANGEAIWGDFDAQEIFSKLGGELLIQPLKVGFAAYYESIGRVDLTERHAGEKPLSISGKDIRSTLQKGEMVDPRIMRPSTSEILAKAMKIA</sequence>
<dbReference type="PANTHER" id="PTHR43509">
    <property type="match status" value="1"/>
</dbReference>
<dbReference type="STRING" id="1841610.A6X21_19995"/>
<dbReference type="Proteomes" id="UP000094828">
    <property type="component" value="Unassembled WGS sequence"/>
</dbReference>
<name>A0A1C3EHY7_9PLAN</name>
<comment type="pathway">
    <text evidence="1">Sulfur metabolism; hydrogen sulfide biosynthesis; sulfite from sulfate: step 1/3.</text>
</comment>
<evidence type="ECO:0000259" key="3">
    <source>
        <dbReference type="Pfam" id="PF14306"/>
    </source>
</evidence>
<organism evidence="4 5">
    <name type="scientific">Planctopirus hydrillae</name>
    <dbReference type="NCBI Taxonomy" id="1841610"/>
    <lineage>
        <taxon>Bacteria</taxon>
        <taxon>Pseudomonadati</taxon>
        <taxon>Planctomycetota</taxon>
        <taxon>Planctomycetia</taxon>
        <taxon>Planctomycetales</taxon>
        <taxon>Planctomycetaceae</taxon>
        <taxon>Planctopirus</taxon>
    </lineage>
</organism>
<dbReference type="SUPFAM" id="SSF88697">
    <property type="entry name" value="PUA domain-like"/>
    <property type="match status" value="1"/>
</dbReference>
<gene>
    <name evidence="4" type="ORF">A6X21_19995</name>
</gene>
<dbReference type="InterPro" id="IPR024951">
    <property type="entry name" value="Sulfurylase_cat_dom"/>
</dbReference>
<dbReference type="InterPro" id="IPR014729">
    <property type="entry name" value="Rossmann-like_a/b/a_fold"/>
</dbReference>
<protein>
    <submittedName>
        <fullName evidence="4">Sulfate adenylyltransferase</fullName>
    </submittedName>
</protein>
<keyword evidence="4" id="KW-0548">Nucleotidyltransferase</keyword>
<evidence type="ECO:0000256" key="1">
    <source>
        <dbReference type="ARBA" id="ARBA00005048"/>
    </source>
</evidence>
<evidence type="ECO:0000259" key="2">
    <source>
        <dbReference type="Pfam" id="PF01747"/>
    </source>
</evidence>